<dbReference type="WBParaSite" id="JU765_v2.g11655.t1">
    <property type="protein sequence ID" value="JU765_v2.g11655.t1"/>
    <property type="gene ID" value="JU765_v2.g11655"/>
</dbReference>
<reference evidence="2" key="1">
    <citation type="submission" date="2022-11" db="UniProtKB">
        <authorList>
            <consortium name="WormBaseParasite"/>
        </authorList>
    </citation>
    <scope>IDENTIFICATION</scope>
</reference>
<name>A0AC34PZV2_9BILA</name>
<evidence type="ECO:0000313" key="2">
    <source>
        <dbReference type="WBParaSite" id="JU765_v2.g11655.t1"/>
    </source>
</evidence>
<organism evidence="1 2">
    <name type="scientific">Panagrolaimus sp. JU765</name>
    <dbReference type="NCBI Taxonomy" id="591449"/>
    <lineage>
        <taxon>Eukaryota</taxon>
        <taxon>Metazoa</taxon>
        <taxon>Ecdysozoa</taxon>
        <taxon>Nematoda</taxon>
        <taxon>Chromadorea</taxon>
        <taxon>Rhabditida</taxon>
        <taxon>Tylenchina</taxon>
        <taxon>Panagrolaimomorpha</taxon>
        <taxon>Panagrolaimoidea</taxon>
        <taxon>Panagrolaimidae</taxon>
        <taxon>Panagrolaimus</taxon>
    </lineage>
</organism>
<sequence length="201" mass="23199">MTNPIDSLWIKHDRTKTINEYQLFLKMANFLDGAYFKFRVQTANDKTIWVYITHIKDWFFIHSPKKIQIHVNQVIKENGVRILYLNTSNPNGIPFDKKPIPFTVVAASNPNKIIFSGVLTKSGQGFLIKNVKFQDWIKVNLQPSNSDLYVAYSKEMKSSFIPKNGKLKNAHDFKTIINLLGTPGQDHQIYLLAKKNLTFPK</sequence>
<accession>A0AC34PZV2</accession>
<proteinExistence type="predicted"/>
<evidence type="ECO:0000313" key="1">
    <source>
        <dbReference type="Proteomes" id="UP000887576"/>
    </source>
</evidence>
<protein>
    <submittedName>
        <fullName evidence="2">Uncharacterized protein</fullName>
    </submittedName>
</protein>
<dbReference type="Proteomes" id="UP000887576">
    <property type="component" value="Unplaced"/>
</dbReference>